<reference evidence="2" key="1">
    <citation type="journal article" date="2016" name="Mitochondrial DNA Part B Resour">
        <title>Draft mitochondrial genomes of Hirudo medicinalis and Hirudo verbana (Annelida, Hirudinea).</title>
        <authorList>
            <person name="Nikitina A.S."/>
            <person name="Babenko V."/>
            <person name="Akopian T.A."/>
            <person name="Shirokov D."/>
            <person name="Manuvera V.A."/>
            <person name="Kurdyumov A."/>
            <person name="Kostryukova E.S."/>
            <person name="Lazarev V.N."/>
        </authorList>
    </citation>
    <scope>NUCLEOTIDE SEQUENCE</scope>
</reference>
<protein>
    <submittedName>
        <fullName evidence="2">ATP synthase F0 subunit 8</fullName>
    </submittedName>
</protein>
<dbReference type="EMBL" id="KU672397">
    <property type="protein sequence ID" value="ANC65495.1"/>
    <property type="molecule type" value="Genomic_DNA"/>
</dbReference>
<gene>
    <name evidence="2" type="primary">ATP8</name>
</gene>
<dbReference type="AlphaFoldDB" id="A0A342KB46"/>
<keyword evidence="1" id="KW-0472">Membrane</keyword>
<evidence type="ECO:0000256" key="1">
    <source>
        <dbReference type="SAM" id="Phobius"/>
    </source>
</evidence>
<proteinExistence type="predicted"/>
<keyword evidence="1" id="KW-1133">Transmembrane helix</keyword>
<evidence type="ECO:0000313" key="2">
    <source>
        <dbReference type="EMBL" id="ANC65495.1"/>
    </source>
</evidence>
<organism evidence="2">
    <name type="scientific">Hirudo verbana</name>
    <dbReference type="NCBI Taxonomy" id="311461"/>
    <lineage>
        <taxon>Eukaryota</taxon>
        <taxon>Metazoa</taxon>
        <taxon>Spiralia</taxon>
        <taxon>Lophotrochozoa</taxon>
        <taxon>Annelida</taxon>
        <taxon>Clitellata</taxon>
        <taxon>Hirudinea</taxon>
        <taxon>Hirudinida</taxon>
        <taxon>Hirudiniformes</taxon>
        <taxon>Hirudinidae</taxon>
        <taxon>Hirudo</taxon>
    </lineage>
</organism>
<accession>A0A342KB46</accession>
<sequence>MPQLSPMHWLYMLLFCWFVLMNLFSMVWWINYSSYLKFDYLKIIFSNFNW</sequence>
<feature type="transmembrane region" description="Helical" evidence="1">
    <location>
        <begin position="9"/>
        <end position="30"/>
    </location>
</feature>
<name>A0A342KB46_9ANNE</name>
<keyword evidence="1" id="KW-0812">Transmembrane</keyword>
<keyword evidence="2" id="KW-0496">Mitochondrion</keyword>
<geneLocation type="mitochondrion" evidence="2"/>